<evidence type="ECO:0000259" key="3">
    <source>
        <dbReference type="Pfam" id="PF07987"/>
    </source>
</evidence>
<dbReference type="RefSeq" id="WP_090969712.1">
    <property type="nucleotide sequence ID" value="NZ_FNRT01000002.1"/>
</dbReference>
<reference evidence="5" key="1">
    <citation type="submission" date="2016-10" db="EMBL/GenBank/DDBJ databases">
        <authorList>
            <person name="Varghese N."/>
            <person name="Submissions S."/>
        </authorList>
    </citation>
    <scope>NUCLEOTIDE SEQUENCE [LARGE SCALE GENOMIC DNA]</scope>
    <source>
        <strain evidence="5">DSM 22017</strain>
    </source>
</reference>
<dbReference type="OrthoDB" id="9810871at2"/>
<dbReference type="CDD" id="cd08545">
    <property type="entry name" value="YcnI_like"/>
    <property type="match status" value="1"/>
</dbReference>
<dbReference type="AlphaFoldDB" id="A0A1H4UWU8"/>
<dbReference type="STRING" id="402596.SAMN04489844_2877"/>
<dbReference type="Gene3D" id="2.60.40.2230">
    <property type="entry name" value="Uncharacterised protein YcnI-like PF07987, DUF1775"/>
    <property type="match status" value="1"/>
</dbReference>
<protein>
    <submittedName>
        <fullName evidence="4">Uncharacterized protein YcnI</fullName>
    </submittedName>
</protein>
<dbReference type="Proteomes" id="UP000198742">
    <property type="component" value="Unassembled WGS sequence"/>
</dbReference>
<keyword evidence="1" id="KW-0472">Membrane</keyword>
<gene>
    <name evidence="4" type="ORF">SAMN04489844_2877</name>
</gene>
<feature type="chain" id="PRO_5011558930" evidence="2">
    <location>
        <begin position="31"/>
        <end position="207"/>
    </location>
</feature>
<feature type="domain" description="YncI copper-binding" evidence="3">
    <location>
        <begin position="31"/>
        <end position="85"/>
    </location>
</feature>
<sequence length="207" mass="20866">MTRTRATLRALAPGLLAGAVLLLTGGAASAHVTITSTTTEAGATAVVRLEVPHGCAGSATTALAVRMPPGVGELTAESTERWAAEPAGESITFTTDDPLPDALRDEVAFSVRLPDEPGAELVFPIVQRCEQGESAWTEVAEDAASREDLDMPAPVIVVTASDGSTGATGAAVAGPGDGRLMTYGAAGVLAAGCVASGAVLVMRRRRA</sequence>
<dbReference type="InterPro" id="IPR038507">
    <property type="entry name" value="YcnI-like_sf"/>
</dbReference>
<dbReference type="Pfam" id="PF07987">
    <property type="entry name" value="DUF1775"/>
    <property type="match status" value="2"/>
</dbReference>
<dbReference type="EMBL" id="FNRT01000002">
    <property type="protein sequence ID" value="SEC73217.1"/>
    <property type="molecule type" value="Genomic_DNA"/>
</dbReference>
<keyword evidence="2" id="KW-0732">Signal</keyword>
<feature type="transmembrane region" description="Helical" evidence="1">
    <location>
        <begin position="180"/>
        <end position="202"/>
    </location>
</feature>
<evidence type="ECO:0000256" key="1">
    <source>
        <dbReference type="SAM" id="Phobius"/>
    </source>
</evidence>
<feature type="signal peptide" evidence="2">
    <location>
        <begin position="1"/>
        <end position="30"/>
    </location>
</feature>
<keyword evidence="1" id="KW-1133">Transmembrane helix</keyword>
<keyword evidence="1" id="KW-0812">Transmembrane</keyword>
<keyword evidence="5" id="KW-1185">Reference proteome</keyword>
<proteinExistence type="predicted"/>
<evidence type="ECO:0000313" key="4">
    <source>
        <dbReference type="EMBL" id="SEC73217.1"/>
    </source>
</evidence>
<accession>A0A1H4UWU8</accession>
<name>A0A1H4UWU8_9ACTN</name>
<dbReference type="InterPro" id="IPR012533">
    <property type="entry name" value="YcnI-copper_dom"/>
</dbReference>
<organism evidence="4 5">
    <name type="scientific">Nocardioides exalbidus</name>
    <dbReference type="NCBI Taxonomy" id="402596"/>
    <lineage>
        <taxon>Bacteria</taxon>
        <taxon>Bacillati</taxon>
        <taxon>Actinomycetota</taxon>
        <taxon>Actinomycetes</taxon>
        <taxon>Propionibacteriales</taxon>
        <taxon>Nocardioidaceae</taxon>
        <taxon>Nocardioides</taxon>
    </lineage>
</organism>
<evidence type="ECO:0000313" key="5">
    <source>
        <dbReference type="Proteomes" id="UP000198742"/>
    </source>
</evidence>
<evidence type="ECO:0000256" key="2">
    <source>
        <dbReference type="SAM" id="SignalP"/>
    </source>
</evidence>
<feature type="domain" description="YncI copper-binding" evidence="3">
    <location>
        <begin position="89"/>
        <end position="157"/>
    </location>
</feature>